<accession>A0ABT3L559</accession>
<evidence type="ECO:0000313" key="3">
    <source>
        <dbReference type="Proteomes" id="UP001526426"/>
    </source>
</evidence>
<evidence type="ECO:0000256" key="1">
    <source>
        <dbReference type="SAM" id="MobiDB-lite"/>
    </source>
</evidence>
<feature type="region of interest" description="Disordered" evidence="1">
    <location>
        <begin position="30"/>
        <end position="56"/>
    </location>
</feature>
<dbReference type="Proteomes" id="UP001526426">
    <property type="component" value="Unassembled WGS sequence"/>
</dbReference>
<feature type="region of interest" description="Disordered" evidence="1">
    <location>
        <begin position="83"/>
        <end position="103"/>
    </location>
</feature>
<keyword evidence="3" id="KW-1185">Reference proteome</keyword>
<evidence type="ECO:0000313" key="2">
    <source>
        <dbReference type="EMBL" id="MCW6036327.1"/>
    </source>
</evidence>
<name>A0ABT3L559_9CYAN</name>
<feature type="region of interest" description="Disordered" evidence="1">
    <location>
        <begin position="191"/>
        <end position="210"/>
    </location>
</feature>
<sequence>MNRNLNRSAYALLGLTPFLWTLGELPSWGTTQPETPLSLPDFPSLPSENPLPTASVTLPTPVAQWIKTDVDIPPSALEVESRDALPPSVAQLPETLPPENLPPNLLEKKAETGLELDSPTLDETLPTAPEVAEKIQKTISLSHPLEESLDELETEATVEEVQTDFEPLDELETVTELTDSNGVHTSAALLQPTTPEQVRTPSPADSSPESQEIAQRMILPGRGVNTTWNYVAGGVNVGLGGGTDLGTSSFAVYSKIALPGTLSVRPGVLLGDSATLLLPVTYDLRIPSPDPFLPSTIFPYFGGGLAYTTRNAEGNSIGPLLSGGVDVRLTDKLVVNGGINVGYLEKQVQVGLILGIGYIFLD</sequence>
<dbReference type="RefSeq" id="WP_265264081.1">
    <property type="nucleotide sequence ID" value="NZ_JAIHOM010000033.1"/>
</dbReference>
<protein>
    <submittedName>
        <fullName evidence="2">Porin family protein</fullName>
    </submittedName>
</protein>
<proteinExistence type="predicted"/>
<feature type="compositionally biased region" description="Low complexity" evidence="1">
    <location>
        <begin position="36"/>
        <end position="47"/>
    </location>
</feature>
<dbReference type="EMBL" id="JAIHOM010000033">
    <property type="protein sequence ID" value="MCW6036327.1"/>
    <property type="molecule type" value="Genomic_DNA"/>
</dbReference>
<reference evidence="2 3" key="1">
    <citation type="submission" date="2021-08" db="EMBL/GenBank/DDBJ databases">
        <title>Draft genome sequence of Spirulina subsalsa with high tolerance to salinity and hype-accumulation of phycocyanin.</title>
        <authorList>
            <person name="Pei H."/>
            <person name="Jiang L."/>
        </authorList>
    </citation>
    <scope>NUCLEOTIDE SEQUENCE [LARGE SCALE GENOMIC DNA]</scope>
    <source>
        <strain evidence="2 3">FACHB-351</strain>
    </source>
</reference>
<organism evidence="2 3">
    <name type="scientific">Spirulina subsalsa FACHB-351</name>
    <dbReference type="NCBI Taxonomy" id="234711"/>
    <lineage>
        <taxon>Bacteria</taxon>
        <taxon>Bacillati</taxon>
        <taxon>Cyanobacteriota</taxon>
        <taxon>Cyanophyceae</taxon>
        <taxon>Spirulinales</taxon>
        <taxon>Spirulinaceae</taxon>
        <taxon>Spirulina</taxon>
    </lineage>
</organism>
<dbReference type="SUPFAM" id="SSF56925">
    <property type="entry name" value="OMPA-like"/>
    <property type="match status" value="1"/>
</dbReference>
<comment type="caution">
    <text evidence="2">The sequence shown here is derived from an EMBL/GenBank/DDBJ whole genome shotgun (WGS) entry which is preliminary data.</text>
</comment>
<dbReference type="InterPro" id="IPR011250">
    <property type="entry name" value="OMP/PagP_B-barrel"/>
</dbReference>
<gene>
    <name evidence="2" type="ORF">K4A83_08580</name>
</gene>